<reference evidence="1" key="1">
    <citation type="submission" date="2020-09" db="EMBL/GenBank/DDBJ databases">
        <title>De no assembly of potato wild relative species, Solanum commersonii.</title>
        <authorList>
            <person name="Cho K."/>
        </authorList>
    </citation>
    <scope>NUCLEOTIDE SEQUENCE</scope>
    <source>
        <strain evidence="1">LZ3.2</strain>
        <tissue evidence="1">Leaf</tissue>
    </source>
</reference>
<proteinExistence type="predicted"/>
<protein>
    <submittedName>
        <fullName evidence="1">Uncharacterized protein</fullName>
    </submittedName>
</protein>
<evidence type="ECO:0000313" key="1">
    <source>
        <dbReference type="EMBL" id="KAG5568976.1"/>
    </source>
</evidence>
<accession>A0A9J5W0T3</accession>
<sequence length="98" mass="10994">MRNELRRHEKPRIGAALLNNFLIVQNIQFNTWEQTSWGGEGRGRIGRQRAESRWMRGSKATLPLTIPVAYLSRRKGFYPPLDGNCTSGGHRGASVAAT</sequence>
<comment type="caution">
    <text evidence="1">The sequence shown here is derived from an EMBL/GenBank/DDBJ whole genome shotgun (WGS) entry which is preliminary data.</text>
</comment>
<keyword evidence="2" id="KW-1185">Reference proteome</keyword>
<evidence type="ECO:0000313" key="2">
    <source>
        <dbReference type="Proteomes" id="UP000824120"/>
    </source>
</evidence>
<gene>
    <name evidence="1" type="ORF">H5410_064020</name>
</gene>
<dbReference type="Proteomes" id="UP000824120">
    <property type="component" value="Unassembled WGS sequence"/>
</dbReference>
<dbReference type="EMBL" id="JACXVP010000019">
    <property type="protein sequence ID" value="KAG5568976.1"/>
    <property type="molecule type" value="Genomic_DNA"/>
</dbReference>
<name>A0A9J5W0T3_SOLCO</name>
<organism evidence="1 2">
    <name type="scientific">Solanum commersonii</name>
    <name type="common">Commerson's wild potato</name>
    <name type="synonym">Commerson's nightshade</name>
    <dbReference type="NCBI Taxonomy" id="4109"/>
    <lineage>
        <taxon>Eukaryota</taxon>
        <taxon>Viridiplantae</taxon>
        <taxon>Streptophyta</taxon>
        <taxon>Embryophyta</taxon>
        <taxon>Tracheophyta</taxon>
        <taxon>Spermatophyta</taxon>
        <taxon>Magnoliopsida</taxon>
        <taxon>eudicotyledons</taxon>
        <taxon>Gunneridae</taxon>
        <taxon>Pentapetalae</taxon>
        <taxon>asterids</taxon>
        <taxon>lamiids</taxon>
        <taxon>Solanales</taxon>
        <taxon>Solanaceae</taxon>
        <taxon>Solanoideae</taxon>
        <taxon>Solaneae</taxon>
        <taxon>Solanum</taxon>
    </lineage>
</organism>
<dbReference type="AlphaFoldDB" id="A0A9J5W0T3"/>